<dbReference type="EMBL" id="JAQLOI010000003">
    <property type="protein sequence ID" value="MDB1125522.1"/>
    <property type="molecule type" value="Genomic_DNA"/>
</dbReference>
<dbReference type="Pfam" id="PF00583">
    <property type="entry name" value="Acetyltransf_1"/>
    <property type="match status" value="1"/>
</dbReference>
<dbReference type="PROSITE" id="PS51186">
    <property type="entry name" value="GNAT"/>
    <property type="match status" value="1"/>
</dbReference>
<organism evidence="4 5">
    <name type="scientific">Vibrio algarum</name>
    <dbReference type="NCBI Taxonomy" id="3020714"/>
    <lineage>
        <taxon>Bacteria</taxon>
        <taxon>Pseudomonadati</taxon>
        <taxon>Pseudomonadota</taxon>
        <taxon>Gammaproteobacteria</taxon>
        <taxon>Vibrionales</taxon>
        <taxon>Vibrionaceae</taxon>
        <taxon>Vibrio</taxon>
    </lineage>
</organism>
<dbReference type="InterPro" id="IPR016181">
    <property type="entry name" value="Acyl_CoA_acyltransferase"/>
</dbReference>
<dbReference type="CDD" id="cd04301">
    <property type="entry name" value="NAT_SF"/>
    <property type="match status" value="1"/>
</dbReference>
<keyword evidence="1 4" id="KW-0808">Transferase</keyword>
<dbReference type="Proteomes" id="UP001210678">
    <property type="component" value="Unassembled WGS sequence"/>
</dbReference>
<dbReference type="EC" id="2.3.1.-" evidence="4"/>
<accession>A0ABT4YVV5</accession>
<evidence type="ECO:0000313" key="4">
    <source>
        <dbReference type="EMBL" id="MDB1125522.1"/>
    </source>
</evidence>
<name>A0ABT4YVV5_9VIBR</name>
<dbReference type="SUPFAM" id="SSF55729">
    <property type="entry name" value="Acyl-CoA N-acyltransferases (Nat)"/>
    <property type="match status" value="1"/>
</dbReference>
<dbReference type="Gene3D" id="3.40.630.30">
    <property type="match status" value="1"/>
</dbReference>
<feature type="domain" description="N-acetyltransferase" evidence="3">
    <location>
        <begin position="6"/>
        <end position="166"/>
    </location>
</feature>
<evidence type="ECO:0000256" key="1">
    <source>
        <dbReference type="ARBA" id="ARBA00022679"/>
    </source>
</evidence>
<reference evidence="4 5" key="1">
    <citation type="submission" date="2023-01" db="EMBL/GenBank/DDBJ databases">
        <title>Vibrio sp. KJ40-1 sp.nov, isolated from marine algae.</title>
        <authorList>
            <person name="Butt M."/>
            <person name="Kim J.M.J."/>
            <person name="Jeon C.O.C."/>
        </authorList>
    </citation>
    <scope>NUCLEOTIDE SEQUENCE [LARGE SCALE GENOMIC DNA]</scope>
    <source>
        <strain evidence="4 5">KJ40-1</strain>
    </source>
</reference>
<keyword evidence="5" id="KW-1185">Reference proteome</keyword>
<dbReference type="InterPro" id="IPR000182">
    <property type="entry name" value="GNAT_dom"/>
</dbReference>
<dbReference type="GO" id="GO:0016746">
    <property type="term" value="F:acyltransferase activity"/>
    <property type="evidence" value="ECO:0007669"/>
    <property type="project" value="UniProtKB-KW"/>
</dbReference>
<keyword evidence="2 4" id="KW-0012">Acyltransferase</keyword>
<protein>
    <submittedName>
        <fullName evidence="4">GNAT family N-acetyltransferase</fullName>
        <ecNumber evidence="4">2.3.1.-</ecNumber>
    </submittedName>
</protein>
<evidence type="ECO:0000313" key="5">
    <source>
        <dbReference type="Proteomes" id="UP001210678"/>
    </source>
</evidence>
<dbReference type="PANTHER" id="PTHR43420">
    <property type="entry name" value="ACETYLTRANSFERASE"/>
    <property type="match status" value="1"/>
</dbReference>
<comment type="caution">
    <text evidence="4">The sequence shown here is derived from an EMBL/GenBank/DDBJ whole genome shotgun (WGS) entry which is preliminary data.</text>
</comment>
<dbReference type="RefSeq" id="WP_272139314.1">
    <property type="nucleotide sequence ID" value="NZ_JAQLOI010000003.1"/>
</dbReference>
<dbReference type="PANTHER" id="PTHR43420:SF49">
    <property type="entry name" value="AMINO GROUP ACETYL TRANSFERASE"/>
    <property type="match status" value="1"/>
</dbReference>
<sequence length="166" mass="18880">MKTDRINVRHSEARDAQGIKQVYQCKNAYSNTLQLPFPDGAVWESRITNIPDNIYSFVAELNDEIVGNLGFEVFVNSRRRHAGSFGMGVKDEYQNKGVGSALMSSMIELADNWLNLRRLELTVFVDNEPAIALYKKFGFVIEGESKDYAFRNGQFVSVYHMARLNS</sequence>
<gene>
    <name evidence="4" type="ORF">PGX00_18405</name>
</gene>
<proteinExistence type="predicted"/>
<dbReference type="InterPro" id="IPR050680">
    <property type="entry name" value="YpeA/RimI_acetyltransf"/>
</dbReference>
<evidence type="ECO:0000256" key="2">
    <source>
        <dbReference type="ARBA" id="ARBA00023315"/>
    </source>
</evidence>
<evidence type="ECO:0000259" key="3">
    <source>
        <dbReference type="PROSITE" id="PS51186"/>
    </source>
</evidence>